<evidence type="ECO:0000256" key="1">
    <source>
        <dbReference type="ARBA" id="ARBA00022679"/>
    </source>
</evidence>
<dbReference type="AlphaFoldDB" id="A0A7K1FMR5"/>
<accession>A0A7K1FMR5</accession>
<sequence length="467" mass="50666">MTDRWQLPDGRFVVPGNRWDLVPDDPPEPPEITVVVPYFEDQAGLDRLLAALSVQTHPHTRTQVVVADDGSAVPPSVVRWRGDLAVEVVHQENLGFRAAAARNLGAARADGDVLVFLDGDMVPAADHLTRISRLPAVLPDTLAGGRRRHADLAGWGTGRVRGWLTGSEDPPEDLTEPAWLADEYDRSGDLLRVHPRSYRYLISATLACTRELFDEIGGFDATMTGYGGEDWDLAYRAFAVAGAVLAHDPAAVVWHDGPDWAGRTADDPDRRDAKDLETLALARRIPEPAMRGHGGHYPTVDMTVRIDVTGHPVGAVALSVRSFLQTFDCRVQLVGDGAPGLTAAMADRQVTAGAVGPGVERLLVDVHRPVVVDGTTAQMVADMLEEDVGRLEIGDGAVVITSSRRHRRTDRWAARLGLDPEDLGSQLFPHRRHVDSGVRPVTGRPSLAAVFGGWADPETYLGHFRSS</sequence>
<dbReference type="Proteomes" id="UP000460221">
    <property type="component" value="Unassembled WGS sequence"/>
</dbReference>
<dbReference type="Pfam" id="PF02709">
    <property type="entry name" value="Glyco_transf_7C"/>
    <property type="match status" value="1"/>
</dbReference>
<dbReference type="Gene3D" id="3.90.550.10">
    <property type="entry name" value="Spore Coat Polysaccharide Biosynthesis Protein SpsA, Chain A"/>
    <property type="match status" value="1"/>
</dbReference>
<dbReference type="InterPro" id="IPR027791">
    <property type="entry name" value="Galactosyl_T_C"/>
</dbReference>
<keyword evidence="5" id="KW-1185">Reference proteome</keyword>
<feature type="domain" description="Galactosyltransferase C-terminal" evidence="3">
    <location>
        <begin position="197"/>
        <end position="240"/>
    </location>
</feature>
<evidence type="ECO:0000313" key="5">
    <source>
        <dbReference type="Proteomes" id="UP000460221"/>
    </source>
</evidence>
<proteinExistence type="predicted"/>
<gene>
    <name evidence="4" type="ORF">GIS00_11715</name>
</gene>
<evidence type="ECO:0000259" key="2">
    <source>
        <dbReference type="Pfam" id="PF00535"/>
    </source>
</evidence>
<name>A0A7K1FMR5_9ACTN</name>
<reference evidence="4 5" key="1">
    <citation type="submission" date="2019-11" db="EMBL/GenBank/DDBJ databases">
        <authorList>
            <person name="Jiang L.-Q."/>
        </authorList>
    </citation>
    <scope>NUCLEOTIDE SEQUENCE [LARGE SCALE GENOMIC DNA]</scope>
    <source>
        <strain evidence="4 5">YIM 132087</strain>
    </source>
</reference>
<keyword evidence="1 4" id="KW-0808">Transferase</keyword>
<dbReference type="InterPro" id="IPR001173">
    <property type="entry name" value="Glyco_trans_2-like"/>
</dbReference>
<dbReference type="Pfam" id="PF00535">
    <property type="entry name" value="Glycos_transf_2"/>
    <property type="match status" value="1"/>
</dbReference>
<comment type="caution">
    <text evidence="4">The sequence shown here is derived from an EMBL/GenBank/DDBJ whole genome shotgun (WGS) entry which is preliminary data.</text>
</comment>
<evidence type="ECO:0000313" key="4">
    <source>
        <dbReference type="EMBL" id="MTD14609.1"/>
    </source>
</evidence>
<feature type="domain" description="Glycosyltransferase 2-like" evidence="2">
    <location>
        <begin position="33"/>
        <end position="158"/>
    </location>
</feature>
<evidence type="ECO:0000259" key="3">
    <source>
        <dbReference type="Pfam" id="PF02709"/>
    </source>
</evidence>
<dbReference type="PANTHER" id="PTHR43179">
    <property type="entry name" value="RHAMNOSYLTRANSFERASE WBBL"/>
    <property type="match status" value="1"/>
</dbReference>
<dbReference type="RefSeq" id="WP_154768596.1">
    <property type="nucleotide sequence ID" value="NZ_WLYK01000003.1"/>
</dbReference>
<dbReference type="EMBL" id="WLYK01000003">
    <property type="protein sequence ID" value="MTD14609.1"/>
    <property type="molecule type" value="Genomic_DNA"/>
</dbReference>
<dbReference type="SUPFAM" id="SSF53448">
    <property type="entry name" value="Nucleotide-diphospho-sugar transferases"/>
    <property type="match status" value="1"/>
</dbReference>
<dbReference type="PANTHER" id="PTHR43179:SF7">
    <property type="entry name" value="RHAMNOSYLTRANSFERASE WBBL"/>
    <property type="match status" value="1"/>
</dbReference>
<dbReference type="InterPro" id="IPR029044">
    <property type="entry name" value="Nucleotide-diphossugar_trans"/>
</dbReference>
<protein>
    <submittedName>
        <fullName evidence="4">Glycosyltransferase</fullName>
    </submittedName>
</protein>
<dbReference type="GO" id="GO:0016740">
    <property type="term" value="F:transferase activity"/>
    <property type="evidence" value="ECO:0007669"/>
    <property type="project" value="UniProtKB-KW"/>
</dbReference>
<organism evidence="4 5">
    <name type="scientific">Nakamurella alba</name>
    <dbReference type="NCBI Taxonomy" id="2665158"/>
    <lineage>
        <taxon>Bacteria</taxon>
        <taxon>Bacillati</taxon>
        <taxon>Actinomycetota</taxon>
        <taxon>Actinomycetes</taxon>
        <taxon>Nakamurellales</taxon>
        <taxon>Nakamurellaceae</taxon>
        <taxon>Nakamurella</taxon>
    </lineage>
</organism>